<name>A0A9W6X442_9STRA</name>
<dbReference type="EMBL" id="BSXW01000846">
    <property type="protein sequence ID" value="GMF30562.1"/>
    <property type="molecule type" value="Genomic_DNA"/>
</dbReference>
<organism evidence="1 2">
    <name type="scientific">Phytophthora lilii</name>
    <dbReference type="NCBI Taxonomy" id="2077276"/>
    <lineage>
        <taxon>Eukaryota</taxon>
        <taxon>Sar</taxon>
        <taxon>Stramenopiles</taxon>
        <taxon>Oomycota</taxon>
        <taxon>Peronosporomycetes</taxon>
        <taxon>Peronosporales</taxon>
        <taxon>Peronosporaceae</taxon>
        <taxon>Phytophthora</taxon>
    </lineage>
</organism>
<sequence length="204" mass="22757">MPVWTLTEIMECREYIYPSLPKEVVTDCYKRWGGIPHYVLRYVTNQDKQHNLDEAIQAVNLDVLLTSVRKTDVKDQTISHHVLHLLVDDIFKPIHYEFASEAKVVHDTCGDCPMKAANDGELLSASPFRKLNLSSPILHEPTQSVHPPAWDGSLAANTNTLLSELMKNVASLEKYLVEVNSSKIAIGPTIVRPAMARQAPSADG</sequence>
<protein>
    <submittedName>
        <fullName evidence="1">Unnamed protein product</fullName>
    </submittedName>
</protein>
<dbReference type="InterPro" id="IPR052980">
    <property type="entry name" value="Crinkler_effector"/>
</dbReference>
<dbReference type="PANTHER" id="PTHR33129:SF1">
    <property type="entry name" value="ATP-BINDING PROTEIN"/>
    <property type="match status" value="1"/>
</dbReference>
<dbReference type="OrthoDB" id="104224at2759"/>
<dbReference type="PANTHER" id="PTHR33129">
    <property type="entry name" value="PROTEIN KINASE DOMAIN-CONTAINING PROTEIN-RELATED"/>
    <property type="match status" value="1"/>
</dbReference>
<evidence type="ECO:0000313" key="1">
    <source>
        <dbReference type="EMBL" id="GMF30562.1"/>
    </source>
</evidence>
<reference evidence="1" key="1">
    <citation type="submission" date="2023-04" db="EMBL/GenBank/DDBJ databases">
        <title>Phytophthora lilii NBRC 32176.</title>
        <authorList>
            <person name="Ichikawa N."/>
            <person name="Sato H."/>
            <person name="Tonouchi N."/>
        </authorList>
    </citation>
    <scope>NUCLEOTIDE SEQUENCE</scope>
    <source>
        <strain evidence="1">NBRC 32176</strain>
    </source>
</reference>
<dbReference type="AlphaFoldDB" id="A0A9W6X442"/>
<proteinExistence type="predicted"/>
<keyword evidence="2" id="KW-1185">Reference proteome</keyword>
<comment type="caution">
    <text evidence="1">The sequence shown here is derived from an EMBL/GenBank/DDBJ whole genome shotgun (WGS) entry which is preliminary data.</text>
</comment>
<gene>
    <name evidence="1" type="ORF">Plil01_001304600</name>
</gene>
<dbReference type="Proteomes" id="UP001165083">
    <property type="component" value="Unassembled WGS sequence"/>
</dbReference>
<accession>A0A9W6X442</accession>
<evidence type="ECO:0000313" key="2">
    <source>
        <dbReference type="Proteomes" id="UP001165083"/>
    </source>
</evidence>